<evidence type="ECO:0000313" key="4">
    <source>
        <dbReference type="Proteomes" id="UP000668214"/>
    </source>
</evidence>
<dbReference type="AlphaFoldDB" id="A0A836J9H8"/>
<feature type="non-terminal residue" evidence="3">
    <location>
        <position position="213"/>
    </location>
</feature>
<dbReference type="GO" id="GO:0030896">
    <property type="term" value="C:checkpoint clamp complex"/>
    <property type="evidence" value="ECO:0007669"/>
    <property type="project" value="InterPro"/>
</dbReference>
<evidence type="ECO:0000256" key="2">
    <source>
        <dbReference type="ARBA" id="ARBA00023242"/>
    </source>
</evidence>
<dbReference type="GO" id="GO:0044778">
    <property type="term" value="P:meiotic DNA integrity checkpoint signaling"/>
    <property type="evidence" value="ECO:0007669"/>
    <property type="project" value="TreeGrafter"/>
</dbReference>
<name>A0A836J9H8_9HYME</name>
<dbReference type="Proteomes" id="UP000668214">
    <property type="component" value="Unassembled WGS sequence"/>
</dbReference>
<dbReference type="InterPro" id="IPR007150">
    <property type="entry name" value="HUS1/Mec3"/>
</dbReference>
<accession>A0A836J9H8</accession>
<dbReference type="PANTHER" id="PTHR12900:SF0">
    <property type="entry name" value="CHECKPOINT PROTEIN"/>
    <property type="match status" value="1"/>
</dbReference>
<sequence length="213" mass="25320">MDAIYMLNYVVKELSKRGKKRSEIEFGKNEMMFEKGRGRMKKKKNGGVEKYIRERMKITIAIKKTWSIRERLFKDDFRRRMKMFDWWKVLHYISLEMPQLKYVRHITDRMKNISSQLIMVANKHGTLIIKIDVDLATVSTHFKGLQVYENEEEQETDDISATINIKKLSMFLSWDILQPDSVKCNLLKEKMVKLTLDVGDYVKIHYFIPAIAS</sequence>
<dbReference type="Pfam" id="PF04005">
    <property type="entry name" value="Hus1"/>
    <property type="match status" value="1"/>
</dbReference>
<dbReference type="PANTHER" id="PTHR12900">
    <property type="entry name" value="MITOTIC AND DNA DAMAGE CHECKPOINT PROTEIN HUS1"/>
    <property type="match status" value="1"/>
</dbReference>
<comment type="subcellular location">
    <subcellularLocation>
        <location evidence="1">Nucleus</location>
    </subcellularLocation>
</comment>
<dbReference type="GO" id="GO:0035861">
    <property type="term" value="C:site of double-strand break"/>
    <property type="evidence" value="ECO:0007669"/>
    <property type="project" value="TreeGrafter"/>
</dbReference>
<dbReference type="GO" id="GO:0000724">
    <property type="term" value="P:double-strand break repair via homologous recombination"/>
    <property type="evidence" value="ECO:0007669"/>
    <property type="project" value="TreeGrafter"/>
</dbReference>
<evidence type="ECO:0000256" key="1">
    <source>
        <dbReference type="ARBA" id="ARBA00004123"/>
    </source>
</evidence>
<evidence type="ECO:0000313" key="3">
    <source>
        <dbReference type="EMBL" id="KAG5311387.1"/>
    </source>
</evidence>
<feature type="non-terminal residue" evidence="3">
    <location>
        <position position="1"/>
    </location>
</feature>
<keyword evidence="2" id="KW-0539">Nucleus</keyword>
<dbReference type="GO" id="GO:0000723">
    <property type="term" value="P:telomere maintenance"/>
    <property type="evidence" value="ECO:0007669"/>
    <property type="project" value="TreeGrafter"/>
</dbReference>
<keyword evidence="4" id="KW-1185">Reference proteome</keyword>
<organism evidence="3 4">
    <name type="scientific">Pseudoatta argentina</name>
    <dbReference type="NCBI Taxonomy" id="621737"/>
    <lineage>
        <taxon>Eukaryota</taxon>
        <taxon>Metazoa</taxon>
        <taxon>Ecdysozoa</taxon>
        <taxon>Arthropoda</taxon>
        <taxon>Hexapoda</taxon>
        <taxon>Insecta</taxon>
        <taxon>Pterygota</taxon>
        <taxon>Neoptera</taxon>
        <taxon>Endopterygota</taxon>
        <taxon>Hymenoptera</taxon>
        <taxon>Apocrita</taxon>
        <taxon>Aculeata</taxon>
        <taxon>Formicoidea</taxon>
        <taxon>Formicidae</taxon>
        <taxon>Myrmicinae</taxon>
        <taxon>Pseudoatta</taxon>
    </lineage>
</organism>
<proteinExistence type="predicted"/>
<dbReference type="Gene3D" id="3.70.10.10">
    <property type="match status" value="1"/>
</dbReference>
<dbReference type="EMBL" id="JAANIA010002647">
    <property type="protein sequence ID" value="KAG5311387.1"/>
    <property type="molecule type" value="Genomic_DNA"/>
</dbReference>
<gene>
    <name evidence="3" type="primary">Hus1</name>
    <name evidence="3" type="ORF">G6Z78_0009609</name>
</gene>
<dbReference type="GO" id="GO:0033314">
    <property type="term" value="P:mitotic DNA replication checkpoint signaling"/>
    <property type="evidence" value="ECO:0007669"/>
    <property type="project" value="TreeGrafter"/>
</dbReference>
<comment type="caution">
    <text evidence="3">The sequence shown here is derived from an EMBL/GenBank/DDBJ whole genome shotgun (WGS) entry which is preliminary data.</text>
</comment>
<protein>
    <submittedName>
        <fullName evidence="3">HUS1 protein</fullName>
    </submittedName>
</protein>
<dbReference type="GO" id="GO:0031573">
    <property type="term" value="P:mitotic intra-S DNA damage checkpoint signaling"/>
    <property type="evidence" value="ECO:0007669"/>
    <property type="project" value="TreeGrafter"/>
</dbReference>
<dbReference type="GO" id="GO:0006289">
    <property type="term" value="P:nucleotide-excision repair"/>
    <property type="evidence" value="ECO:0007669"/>
    <property type="project" value="TreeGrafter"/>
</dbReference>
<reference evidence="3" key="1">
    <citation type="submission" date="2020-02" db="EMBL/GenBank/DDBJ databases">
        <title>Relaxed selection underlies rapid genomic changes in the transitions from sociality to social parasitism in ants.</title>
        <authorList>
            <person name="Bi X."/>
        </authorList>
    </citation>
    <scope>NUCLEOTIDE SEQUENCE</scope>
    <source>
        <strain evidence="3">BGI-DK2014c</strain>
        <tissue evidence="3">Whole body</tissue>
    </source>
</reference>